<dbReference type="EMBL" id="CYUD01000011">
    <property type="protein sequence ID" value="CUK11901.1"/>
    <property type="molecule type" value="Genomic_DNA"/>
</dbReference>
<dbReference type="AlphaFoldDB" id="A0A0P1IGP1"/>
<sequence length="95" mass="10340">MKQILSSLALLALISLGTTASAADCYADYKAKQDNPLRLHYGVMQVSACAKGQAKKEVAQRLKGSGWTLLNVMSVFGPEGLDKRKANAGKFYLRY</sequence>
<reference evidence="3" key="1">
    <citation type="submission" date="2015-09" db="EMBL/GenBank/DDBJ databases">
        <authorList>
            <person name="Rodrigo-Torres L."/>
            <person name="Arahal D.R."/>
        </authorList>
    </citation>
    <scope>NUCLEOTIDE SEQUENCE [LARGE SCALE GENOMIC DNA]</scope>
    <source>
        <strain evidence="3">CECT 5091</strain>
    </source>
</reference>
<proteinExistence type="predicted"/>
<dbReference type="Proteomes" id="UP000051260">
    <property type="component" value="Unassembled WGS sequence"/>
</dbReference>
<accession>A0A0P1IGP1</accession>
<organism evidence="2 3">
    <name type="scientific">Ruegeria denitrificans</name>
    <dbReference type="NCBI Taxonomy" id="1715692"/>
    <lineage>
        <taxon>Bacteria</taxon>
        <taxon>Pseudomonadati</taxon>
        <taxon>Pseudomonadota</taxon>
        <taxon>Alphaproteobacteria</taxon>
        <taxon>Rhodobacterales</taxon>
        <taxon>Roseobacteraceae</taxon>
        <taxon>Ruegeria</taxon>
    </lineage>
</organism>
<evidence type="ECO:0000313" key="2">
    <source>
        <dbReference type="EMBL" id="CUK11901.1"/>
    </source>
</evidence>
<feature type="signal peptide" evidence="1">
    <location>
        <begin position="1"/>
        <end position="22"/>
    </location>
</feature>
<name>A0A0P1IGP1_9RHOB</name>
<keyword evidence="3" id="KW-1185">Reference proteome</keyword>
<evidence type="ECO:0000313" key="3">
    <source>
        <dbReference type="Proteomes" id="UP000051260"/>
    </source>
</evidence>
<protein>
    <recommendedName>
        <fullName evidence="4">Lipoprotein</fullName>
    </recommendedName>
</protein>
<gene>
    <name evidence="2" type="ORF">RUE5091_03479</name>
</gene>
<evidence type="ECO:0008006" key="4">
    <source>
        <dbReference type="Google" id="ProtNLM"/>
    </source>
</evidence>
<feature type="chain" id="PRO_5006065247" description="Lipoprotein" evidence="1">
    <location>
        <begin position="23"/>
        <end position="95"/>
    </location>
</feature>
<keyword evidence="1" id="KW-0732">Signal</keyword>
<dbReference type="RefSeq" id="WP_207383744.1">
    <property type="nucleotide sequence ID" value="NZ_CYUD01000011.1"/>
</dbReference>
<evidence type="ECO:0000256" key="1">
    <source>
        <dbReference type="SAM" id="SignalP"/>
    </source>
</evidence>
<dbReference type="STRING" id="1715692.RUE5091_03479"/>